<comment type="caution">
    <text evidence="2">The sequence shown here is derived from an EMBL/GenBank/DDBJ whole genome shotgun (WGS) entry which is preliminary data.</text>
</comment>
<dbReference type="Pfam" id="PF05239">
    <property type="entry name" value="PRC"/>
    <property type="match status" value="2"/>
</dbReference>
<dbReference type="AlphaFoldDB" id="A0A2S6H3V2"/>
<dbReference type="Gene3D" id="3.90.50.10">
    <property type="entry name" value="Photosynthetic Reaction Center, subunit H, domain 2"/>
    <property type="match status" value="2"/>
</dbReference>
<dbReference type="RefSeq" id="WP_104430475.1">
    <property type="nucleotide sequence ID" value="NZ_PTIZ01000020.1"/>
</dbReference>
<feature type="domain" description="PRC-barrel" evidence="1">
    <location>
        <begin position="159"/>
        <end position="202"/>
    </location>
</feature>
<dbReference type="GO" id="GO:0019684">
    <property type="term" value="P:photosynthesis, light reaction"/>
    <property type="evidence" value="ECO:0007669"/>
    <property type="project" value="InterPro"/>
</dbReference>
<evidence type="ECO:0000259" key="1">
    <source>
        <dbReference type="Pfam" id="PF05239"/>
    </source>
</evidence>
<gene>
    <name evidence="2" type="ORF">B0F87_1203</name>
</gene>
<reference evidence="2 3" key="1">
    <citation type="submission" date="2018-02" db="EMBL/GenBank/DDBJ databases">
        <title>Subsurface microbial communities from deep shales in Ohio and West Virginia, USA.</title>
        <authorList>
            <person name="Wrighton K."/>
        </authorList>
    </citation>
    <scope>NUCLEOTIDE SEQUENCE [LARGE SCALE GENOMIC DNA]</scope>
    <source>
        <strain evidence="2 3">OWC-DMM</strain>
    </source>
</reference>
<dbReference type="EMBL" id="PTIZ01000020">
    <property type="protein sequence ID" value="PPK72168.1"/>
    <property type="molecule type" value="Genomic_DNA"/>
</dbReference>
<dbReference type="InterPro" id="IPR014747">
    <property type="entry name" value="Bac_photo_RC_H_C"/>
</dbReference>
<sequence>MFYKAKTLKGYKLHSLDGDIGKVEEFYFDDRYWTIRYLVVDTGNWLTGRLVLISPYALAAVNKEEQFITINLTKKQIEDSPSLDSDKPVSRQFEEKYYGYYGWPLYWDGPFMWGSYPSYPYIVRDPEIWQRSSQDEKKWDPNLRSTHAVMGHHIQATDGDIGHVEDFVIDDETWAIRYLIIDTQNWWPGKKVLISPQWIESIDWYDSTVFINLSCEAIKQSPEYTEESQLTRDYETGLHRHYDRQGYWVDESAAKKHSL</sequence>
<dbReference type="InterPro" id="IPR027275">
    <property type="entry name" value="PRC-brl_dom"/>
</dbReference>
<protein>
    <submittedName>
        <fullName evidence="2">PRC-barrel domain protein</fullName>
    </submittedName>
</protein>
<name>A0A2S6H3V2_9GAMM</name>
<feature type="domain" description="PRC-barrel" evidence="1">
    <location>
        <begin position="5"/>
        <end position="76"/>
    </location>
</feature>
<dbReference type="SUPFAM" id="SSF50346">
    <property type="entry name" value="PRC-barrel domain"/>
    <property type="match status" value="2"/>
</dbReference>
<dbReference type="GO" id="GO:0030077">
    <property type="term" value="C:plasma membrane light-harvesting complex"/>
    <property type="evidence" value="ECO:0007669"/>
    <property type="project" value="InterPro"/>
</dbReference>
<dbReference type="InterPro" id="IPR011033">
    <property type="entry name" value="PRC_barrel-like_sf"/>
</dbReference>
<evidence type="ECO:0000313" key="3">
    <source>
        <dbReference type="Proteomes" id="UP000240010"/>
    </source>
</evidence>
<dbReference type="Proteomes" id="UP000240010">
    <property type="component" value="Unassembled WGS sequence"/>
</dbReference>
<accession>A0A2S6H3V2</accession>
<organism evidence="2 3">
    <name type="scientific">Methylobacter tundripaludum</name>
    <dbReference type="NCBI Taxonomy" id="173365"/>
    <lineage>
        <taxon>Bacteria</taxon>
        <taxon>Pseudomonadati</taxon>
        <taxon>Pseudomonadota</taxon>
        <taxon>Gammaproteobacteria</taxon>
        <taxon>Methylococcales</taxon>
        <taxon>Methylococcaceae</taxon>
        <taxon>Methylobacter</taxon>
    </lineage>
</organism>
<proteinExistence type="predicted"/>
<evidence type="ECO:0000313" key="2">
    <source>
        <dbReference type="EMBL" id="PPK72168.1"/>
    </source>
</evidence>